<name>A0AAV4RGN6_CAEEX</name>
<keyword evidence="1" id="KW-0472">Membrane</keyword>
<dbReference type="PANTHER" id="PTHR14611">
    <property type="entry name" value="TECTONIC FAMILY MEMBER"/>
    <property type="match status" value="1"/>
</dbReference>
<dbReference type="Pfam" id="PF07773">
    <property type="entry name" value="TCTN_DUF1619"/>
    <property type="match status" value="1"/>
</dbReference>
<feature type="transmembrane region" description="Helical" evidence="1">
    <location>
        <begin position="198"/>
        <end position="216"/>
    </location>
</feature>
<comment type="caution">
    <text evidence="3">The sequence shown here is derived from an EMBL/GenBank/DDBJ whole genome shotgun (WGS) entry which is preliminary data.</text>
</comment>
<accession>A0AAV4RGN6</accession>
<dbReference type="InterPro" id="IPR011677">
    <property type="entry name" value="TCTN1-3_dom"/>
</dbReference>
<keyword evidence="4" id="KW-1185">Reference proteome</keyword>
<feature type="domain" description="Tectonic-1-3" evidence="2">
    <location>
        <begin position="73"/>
        <end position="164"/>
    </location>
</feature>
<keyword evidence="1" id="KW-1133">Transmembrane helix</keyword>
<dbReference type="GO" id="GO:0060271">
    <property type="term" value="P:cilium assembly"/>
    <property type="evidence" value="ECO:0007669"/>
    <property type="project" value="TreeGrafter"/>
</dbReference>
<proteinExistence type="predicted"/>
<dbReference type="InterPro" id="IPR040354">
    <property type="entry name" value="TCTN1-3"/>
</dbReference>
<evidence type="ECO:0000256" key="1">
    <source>
        <dbReference type="SAM" id="Phobius"/>
    </source>
</evidence>
<evidence type="ECO:0000259" key="2">
    <source>
        <dbReference type="Pfam" id="PF07773"/>
    </source>
</evidence>
<evidence type="ECO:0000313" key="4">
    <source>
        <dbReference type="Proteomes" id="UP001054945"/>
    </source>
</evidence>
<dbReference type="Proteomes" id="UP001054945">
    <property type="component" value="Unassembled WGS sequence"/>
</dbReference>
<reference evidence="3 4" key="1">
    <citation type="submission" date="2021-06" db="EMBL/GenBank/DDBJ databases">
        <title>Caerostris extrusa draft genome.</title>
        <authorList>
            <person name="Kono N."/>
            <person name="Arakawa K."/>
        </authorList>
    </citation>
    <scope>NUCLEOTIDE SEQUENCE [LARGE SCALE GENOMIC DNA]</scope>
</reference>
<sequence length="217" mass="24300">MVTFKWNNVTDIIKRSGNPGYHVGLPILVGTNSSAMELENMFEIQVEPNGLSVLNRNANNLCINNRPSRKQVFVGVFGNANETNIEDWIEAYHEYPEIIPSNKTCSVITSLKINVIYAAVGTIVNPQFKILGVGYHYEKIQTIDLSCSPCPNLKLSTSVSFFDVTEPAIPIYPKVPSIKANLPRDFFYPFLYGKATKTAFNMNLVIFILMLLFILAT</sequence>
<gene>
    <name evidence="3" type="primary">Tctn3</name>
    <name evidence="3" type="ORF">CEXT_113991</name>
</gene>
<evidence type="ECO:0000313" key="3">
    <source>
        <dbReference type="EMBL" id="GIY19496.1"/>
    </source>
</evidence>
<protein>
    <submittedName>
        <fullName evidence="3">Tectonic-3</fullName>
    </submittedName>
</protein>
<dbReference type="AlphaFoldDB" id="A0AAV4RGN6"/>
<dbReference type="EMBL" id="BPLR01007763">
    <property type="protein sequence ID" value="GIY19496.1"/>
    <property type="molecule type" value="Genomic_DNA"/>
</dbReference>
<organism evidence="3 4">
    <name type="scientific">Caerostris extrusa</name>
    <name type="common">Bark spider</name>
    <name type="synonym">Caerostris bankana</name>
    <dbReference type="NCBI Taxonomy" id="172846"/>
    <lineage>
        <taxon>Eukaryota</taxon>
        <taxon>Metazoa</taxon>
        <taxon>Ecdysozoa</taxon>
        <taxon>Arthropoda</taxon>
        <taxon>Chelicerata</taxon>
        <taxon>Arachnida</taxon>
        <taxon>Araneae</taxon>
        <taxon>Araneomorphae</taxon>
        <taxon>Entelegynae</taxon>
        <taxon>Araneoidea</taxon>
        <taxon>Araneidae</taxon>
        <taxon>Caerostris</taxon>
    </lineage>
</organism>
<keyword evidence="1" id="KW-0812">Transmembrane</keyword>
<dbReference type="PANTHER" id="PTHR14611:SF2">
    <property type="entry name" value="TECTONIC"/>
    <property type="match status" value="1"/>
</dbReference>